<evidence type="ECO:0000313" key="4">
    <source>
        <dbReference type="EMBL" id="NWF47805.1"/>
    </source>
</evidence>
<comment type="caution">
    <text evidence="4">The sequence shown here is derived from an EMBL/GenBank/DDBJ whole genome shotgun (WGS) entry which is preliminary data.</text>
</comment>
<keyword evidence="5" id="KW-1185">Reference proteome</keyword>
<keyword evidence="1" id="KW-0479">Metal-binding</keyword>
<sequence length="334" mass="34460">MATAAPMDAVSRPLVGVVIGDPCGVGPEVVAKAWASGRLHAVCRPVLIGSAAAMRQAIQIAGLTASVRVVAGPEDILDSSDVLDIIDSGALAPADITPGFDNAACGLAVATWLDEADRLARAGRLGATVMGPISAEAMSMAGVLDRVINVKPGESYLLLASGPLRVAHLTDHLPLRDVSALIMAELITRALHQLDAVLRQWGIAQPRIAVAGFNPHAKGLEDETQIAPGVAQARAEGVDVVGPVSPDTVFRQGIEGRYDLILAMYHDQGHIAIKTWGFSGNIALVVGPPYVHVTVAHGTAYDIVGRGVADPSMLRNAILTAASLAAGRGFASLA</sequence>
<dbReference type="Proteomes" id="UP000545507">
    <property type="component" value="Unassembled WGS sequence"/>
</dbReference>
<dbReference type="SUPFAM" id="SSF53659">
    <property type="entry name" value="Isocitrate/Isopropylmalate dehydrogenase-like"/>
    <property type="match status" value="1"/>
</dbReference>
<dbReference type="AlphaFoldDB" id="A0A7Y8KYJ5"/>
<protein>
    <submittedName>
        <fullName evidence="4">4-hydroxythreonine-4-phosphate dehydrogenase</fullName>
    </submittedName>
</protein>
<dbReference type="EMBL" id="VYGV01000023">
    <property type="protein sequence ID" value="NWF47805.1"/>
    <property type="molecule type" value="Genomic_DNA"/>
</dbReference>
<reference evidence="4 5" key="1">
    <citation type="submission" date="2019-09" db="EMBL/GenBank/DDBJ databases">
        <title>Hydrogenophaga aromatica sp. nov., isolated from a para-xylene-degrading enrichment culture.</title>
        <authorList>
            <person name="Tancsics A."/>
            <person name="Banerjee S."/>
        </authorList>
    </citation>
    <scope>NUCLEOTIDE SEQUENCE [LARGE SCALE GENOMIC DNA]</scope>
    <source>
        <strain evidence="4 5">D2P1</strain>
    </source>
</reference>
<evidence type="ECO:0000256" key="2">
    <source>
        <dbReference type="ARBA" id="ARBA00023002"/>
    </source>
</evidence>
<dbReference type="GO" id="GO:0046872">
    <property type="term" value="F:metal ion binding"/>
    <property type="evidence" value="ECO:0007669"/>
    <property type="project" value="UniProtKB-KW"/>
</dbReference>
<dbReference type="GO" id="GO:0016491">
    <property type="term" value="F:oxidoreductase activity"/>
    <property type="evidence" value="ECO:0007669"/>
    <property type="project" value="UniProtKB-KW"/>
</dbReference>
<dbReference type="Pfam" id="PF04166">
    <property type="entry name" value="PdxA"/>
    <property type="match status" value="1"/>
</dbReference>
<dbReference type="InterPro" id="IPR005255">
    <property type="entry name" value="PdxA_fam"/>
</dbReference>
<keyword evidence="2" id="KW-0560">Oxidoreductase</keyword>
<evidence type="ECO:0000256" key="3">
    <source>
        <dbReference type="ARBA" id="ARBA00023027"/>
    </source>
</evidence>
<accession>A0A7Y8KYJ5</accession>
<gene>
    <name evidence="4" type="ORF">F3K02_21485</name>
</gene>
<name>A0A7Y8KYJ5_9BURK</name>
<dbReference type="Gene3D" id="3.40.718.10">
    <property type="entry name" value="Isopropylmalate Dehydrogenase"/>
    <property type="match status" value="1"/>
</dbReference>
<keyword evidence="3" id="KW-0520">NAD</keyword>
<evidence type="ECO:0000313" key="5">
    <source>
        <dbReference type="Proteomes" id="UP000545507"/>
    </source>
</evidence>
<organism evidence="4 5">
    <name type="scientific">Hydrogenophaga aromaticivorans</name>
    <dbReference type="NCBI Taxonomy" id="2610898"/>
    <lineage>
        <taxon>Bacteria</taxon>
        <taxon>Pseudomonadati</taxon>
        <taxon>Pseudomonadota</taxon>
        <taxon>Betaproteobacteria</taxon>
        <taxon>Burkholderiales</taxon>
        <taxon>Comamonadaceae</taxon>
        <taxon>Hydrogenophaga</taxon>
    </lineage>
</organism>
<evidence type="ECO:0000256" key="1">
    <source>
        <dbReference type="ARBA" id="ARBA00022723"/>
    </source>
</evidence>
<dbReference type="PANTHER" id="PTHR30004">
    <property type="entry name" value="4-HYDROXYTHREONINE-4-PHOSPHATE DEHYDROGENASE"/>
    <property type="match status" value="1"/>
</dbReference>
<proteinExistence type="predicted"/>
<dbReference type="PANTHER" id="PTHR30004:SF3">
    <property type="entry name" value="4-HYDROXYTHREONINE-4-PHOSPHATE DEHYDROGENASE 2-RELATED"/>
    <property type="match status" value="1"/>
</dbReference>
<dbReference type="GO" id="GO:0051287">
    <property type="term" value="F:NAD binding"/>
    <property type="evidence" value="ECO:0007669"/>
    <property type="project" value="InterPro"/>
</dbReference>